<protein>
    <recommendedName>
        <fullName evidence="3">Outer membrane protein with beta-barrel domain</fullName>
    </recommendedName>
</protein>
<gene>
    <name evidence="1" type="ORF">GCM10023313_03110</name>
</gene>
<dbReference type="EMBL" id="BAABJI010000001">
    <property type="protein sequence ID" value="GAA4903926.1"/>
    <property type="molecule type" value="Genomic_DNA"/>
</dbReference>
<sequence>MNINIPKFALNIIGALLLVFLFCTEADAQRRSNRGLNYDGDAAGVGNGGSGEFGYASWGVSLQAGFDSPQGDLGANYKGAPLIGISVSKYVGNFTFGITLSRHSYKPAINDVSVSVDMGEAGAVDQSVKLTNNSFTGFYGSAIYNFNLSGGFRLFGGVNLGNMTSRYGAVVSGSQGNFSQSYVDKWGYFAPKLGIDIALNDAFSIGFEGKYNIFMQGSANSRTGGDFQSAKSVAGVATLTYSF</sequence>
<keyword evidence="2" id="KW-1185">Reference proteome</keyword>
<comment type="caution">
    <text evidence="1">The sequence shown here is derived from an EMBL/GenBank/DDBJ whole genome shotgun (WGS) entry which is preliminary data.</text>
</comment>
<proteinExistence type="predicted"/>
<dbReference type="InterPro" id="IPR011250">
    <property type="entry name" value="OMP/PagP_B-barrel"/>
</dbReference>
<evidence type="ECO:0000313" key="1">
    <source>
        <dbReference type="EMBL" id="GAA4903926.1"/>
    </source>
</evidence>
<reference evidence="2" key="1">
    <citation type="journal article" date="2019" name="Int. J. Syst. Evol. Microbiol.">
        <title>The Global Catalogue of Microorganisms (GCM) 10K type strain sequencing project: providing services to taxonomists for standard genome sequencing and annotation.</title>
        <authorList>
            <consortium name="The Broad Institute Genomics Platform"/>
            <consortium name="The Broad Institute Genome Sequencing Center for Infectious Disease"/>
            <person name="Wu L."/>
            <person name="Ma J."/>
        </authorList>
    </citation>
    <scope>NUCLEOTIDE SEQUENCE [LARGE SCALE GENOMIC DNA]</scope>
    <source>
        <strain evidence="2">JCM 18283</strain>
    </source>
</reference>
<dbReference type="RefSeq" id="WP_345329130.1">
    <property type="nucleotide sequence ID" value="NZ_BAABJI010000001.1"/>
</dbReference>
<evidence type="ECO:0000313" key="2">
    <source>
        <dbReference type="Proteomes" id="UP001501436"/>
    </source>
</evidence>
<dbReference type="Proteomes" id="UP001501436">
    <property type="component" value="Unassembled WGS sequence"/>
</dbReference>
<organism evidence="1 2">
    <name type="scientific">Mucilaginibacter defluvii</name>
    <dbReference type="NCBI Taxonomy" id="1196019"/>
    <lineage>
        <taxon>Bacteria</taxon>
        <taxon>Pseudomonadati</taxon>
        <taxon>Bacteroidota</taxon>
        <taxon>Sphingobacteriia</taxon>
        <taxon>Sphingobacteriales</taxon>
        <taxon>Sphingobacteriaceae</taxon>
        <taxon>Mucilaginibacter</taxon>
    </lineage>
</organism>
<name>A0ABP9FJ77_9SPHI</name>
<evidence type="ECO:0008006" key="3">
    <source>
        <dbReference type="Google" id="ProtNLM"/>
    </source>
</evidence>
<accession>A0ABP9FJ77</accession>
<dbReference type="SUPFAM" id="SSF56925">
    <property type="entry name" value="OMPA-like"/>
    <property type="match status" value="1"/>
</dbReference>